<organism evidence="2 3">
    <name type="scientific">Polarella glacialis</name>
    <name type="common">Dinoflagellate</name>
    <dbReference type="NCBI Taxonomy" id="89957"/>
    <lineage>
        <taxon>Eukaryota</taxon>
        <taxon>Sar</taxon>
        <taxon>Alveolata</taxon>
        <taxon>Dinophyceae</taxon>
        <taxon>Suessiales</taxon>
        <taxon>Suessiaceae</taxon>
        <taxon>Polarella</taxon>
    </lineage>
</organism>
<comment type="caution">
    <text evidence="2">The sequence shown here is derived from an EMBL/GenBank/DDBJ whole genome shotgun (WGS) entry which is preliminary data.</text>
</comment>
<dbReference type="EMBL" id="CAJNNV010025761">
    <property type="protein sequence ID" value="CAE8615967.1"/>
    <property type="molecule type" value="Genomic_DNA"/>
</dbReference>
<evidence type="ECO:0000313" key="3">
    <source>
        <dbReference type="Proteomes" id="UP000654075"/>
    </source>
</evidence>
<name>A0A813FNN6_POLGL</name>
<evidence type="ECO:0000256" key="1">
    <source>
        <dbReference type="SAM" id="MobiDB-lite"/>
    </source>
</evidence>
<protein>
    <submittedName>
        <fullName evidence="2">Uncharacterized protein</fullName>
    </submittedName>
</protein>
<sequence>EDHMLAFFSGASRVQDAKASPPRSPSSPAASEHGEEGEEGGAPPVPERSAEPEEQDSEGSSNEAFVSLPRAVPRRPPEEEDPWDMLGSLIDSARTEQLAR</sequence>
<evidence type="ECO:0000313" key="2">
    <source>
        <dbReference type="EMBL" id="CAE8615967.1"/>
    </source>
</evidence>
<proteinExistence type="predicted"/>
<dbReference type="Proteomes" id="UP000654075">
    <property type="component" value="Unassembled WGS sequence"/>
</dbReference>
<reference evidence="2" key="1">
    <citation type="submission" date="2021-02" db="EMBL/GenBank/DDBJ databases">
        <authorList>
            <person name="Dougan E. K."/>
            <person name="Rhodes N."/>
            <person name="Thang M."/>
            <person name="Chan C."/>
        </authorList>
    </citation>
    <scope>NUCLEOTIDE SEQUENCE</scope>
</reference>
<keyword evidence="3" id="KW-1185">Reference proteome</keyword>
<feature type="region of interest" description="Disordered" evidence="1">
    <location>
        <begin position="1"/>
        <end position="100"/>
    </location>
</feature>
<feature type="compositionally biased region" description="Low complexity" evidence="1">
    <location>
        <begin position="17"/>
        <end position="31"/>
    </location>
</feature>
<dbReference type="AlphaFoldDB" id="A0A813FNN6"/>
<gene>
    <name evidence="2" type="ORF">PGLA1383_LOCUS33687</name>
</gene>
<feature type="non-terminal residue" evidence="2">
    <location>
        <position position="100"/>
    </location>
</feature>
<accession>A0A813FNN6</accession>